<feature type="region of interest" description="Disordered" evidence="1">
    <location>
        <begin position="50"/>
        <end position="80"/>
    </location>
</feature>
<gene>
    <name evidence="2" type="ORF">PCASD_12047</name>
</gene>
<protein>
    <submittedName>
        <fullName evidence="2">Uncharacterized protein</fullName>
    </submittedName>
</protein>
<sequence length="264" mass="28452">MGSSNDTIITNNDPSTDKNQHRIDPEDHNGKHTGHAVLVSMGLRLRWDERDQIGRVTEPEEDSEAKKNKAKEEEEEEEGSTILRYLKDLERRAQQVSERYLVSSLLAGPDNESDEALDVPVLLGSFPAGATLPSGGTDWVLQKLGLEHAAAAQISSAIMTVRETVQAGADASTAQASGTKPWVVTRLLGGDTDANDVQAMDADAGTLGTLIGEMRPRLSFEITLPAFPTRPVCFLVGLLPSSSSSLHHPNPSLWGGLISYRVSS</sequence>
<dbReference type="AlphaFoldDB" id="A0A2N5TDC6"/>
<dbReference type="Proteomes" id="UP000235392">
    <property type="component" value="Unassembled WGS sequence"/>
</dbReference>
<dbReference type="EMBL" id="PGCI01000631">
    <property type="protein sequence ID" value="PLW23505.1"/>
    <property type="molecule type" value="Genomic_DNA"/>
</dbReference>
<feature type="compositionally biased region" description="Polar residues" evidence="1">
    <location>
        <begin position="1"/>
        <end position="14"/>
    </location>
</feature>
<evidence type="ECO:0000256" key="1">
    <source>
        <dbReference type="SAM" id="MobiDB-lite"/>
    </source>
</evidence>
<reference evidence="2 3" key="1">
    <citation type="submission" date="2017-11" db="EMBL/GenBank/DDBJ databases">
        <title>De novo assembly and phasing of dikaryotic genomes from two isolates of Puccinia coronata f. sp. avenae, the causal agent of oat crown rust.</title>
        <authorList>
            <person name="Miller M.E."/>
            <person name="Zhang Y."/>
            <person name="Omidvar V."/>
            <person name="Sperschneider J."/>
            <person name="Schwessinger B."/>
            <person name="Raley C."/>
            <person name="Palmer J.M."/>
            <person name="Garnica D."/>
            <person name="Upadhyaya N."/>
            <person name="Rathjen J."/>
            <person name="Taylor J.M."/>
            <person name="Park R.F."/>
            <person name="Dodds P.N."/>
            <person name="Hirsch C.D."/>
            <person name="Kianian S.F."/>
            <person name="Figueroa M."/>
        </authorList>
    </citation>
    <scope>NUCLEOTIDE SEQUENCE [LARGE SCALE GENOMIC DNA]</scope>
    <source>
        <strain evidence="2">12SD80</strain>
    </source>
</reference>
<organism evidence="2 3">
    <name type="scientific">Puccinia coronata f. sp. avenae</name>
    <dbReference type="NCBI Taxonomy" id="200324"/>
    <lineage>
        <taxon>Eukaryota</taxon>
        <taxon>Fungi</taxon>
        <taxon>Dikarya</taxon>
        <taxon>Basidiomycota</taxon>
        <taxon>Pucciniomycotina</taxon>
        <taxon>Pucciniomycetes</taxon>
        <taxon>Pucciniales</taxon>
        <taxon>Pucciniaceae</taxon>
        <taxon>Puccinia</taxon>
    </lineage>
</organism>
<accession>A0A2N5TDC6</accession>
<evidence type="ECO:0000313" key="2">
    <source>
        <dbReference type="EMBL" id="PLW23505.1"/>
    </source>
</evidence>
<comment type="caution">
    <text evidence="2">The sequence shown here is derived from an EMBL/GenBank/DDBJ whole genome shotgun (WGS) entry which is preliminary data.</text>
</comment>
<name>A0A2N5TDC6_9BASI</name>
<evidence type="ECO:0000313" key="3">
    <source>
        <dbReference type="Proteomes" id="UP000235392"/>
    </source>
</evidence>
<feature type="region of interest" description="Disordered" evidence="1">
    <location>
        <begin position="1"/>
        <end position="37"/>
    </location>
</feature>
<feature type="compositionally biased region" description="Basic and acidic residues" evidence="1">
    <location>
        <begin position="15"/>
        <end position="30"/>
    </location>
</feature>
<proteinExistence type="predicted"/>